<protein>
    <submittedName>
        <fullName evidence="1">Uncharacterized protein</fullName>
    </submittedName>
</protein>
<comment type="caution">
    <text evidence="1">The sequence shown here is derived from an EMBL/GenBank/DDBJ whole genome shotgun (WGS) entry which is preliminary data.</text>
</comment>
<accession>A0A645F217</accession>
<organism evidence="1">
    <name type="scientific">bioreactor metagenome</name>
    <dbReference type="NCBI Taxonomy" id="1076179"/>
    <lineage>
        <taxon>unclassified sequences</taxon>
        <taxon>metagenomes</taxon>
        <taxon>ecological metagenomes</taxon>
    </lineage>
</organism>
<evidence type="ECO:0000313" key="1">
    <source>
        <dbReference type="EMBL" id="MPN07469.1"/>
    </source>
</evidence>
<dbReference type="EMBL" id="VSSQ01053439">
    <property type="protein sequence ID" value="MPN07469.1"/>
    <property type="molecule type" value="Genomic_DNA"/>
</dbReference>
<dbReference type="CDD" id="cd04301">
    <property type="entry name" value="NAT_SF"/>
    <property type="match status" value="1"/>
</dbReference>
<sequence>METDDPSNDHSDKKILKLWEYKKQMTIHIIEKNQKVGYIRGVLLDVSNIFNELKGDEALKVLKFKDKEDEEEIKSFFVQVLSRNKSAGTAFYITELFIEKEFRGQGLGKKIFQVLPDFLHGISKDILYIYLMPGPLEKIDGKVEYIMNPKDEKMVALKNRLIKFYESVGFSRIENTDFFKEKVS</sequence>
<dbReference type="SUPFAM" id="SSF55729">
    <property type="entry name" value="Acyl-CoA N-acyltransferases (Nat)"/>
    <property type="match status" value="1"/>
</dbReference>
<name>A0A645F217_9ZZZZ</name>
<gene>
    <name evidence="1" type="ORF">SDC9_154739</name>
</gene>
<dbReference type="InterPro" id="IPR016181">
    <property type="entry name" value="Acyl_CoA_acyltransferase"/>
</dbReference>
<proteinExistence type="predicted"/>
<dbReference type="AlphaFoldDB" id="A0A645F217"/>
<reference evidence="1" key="1">
    <citation type="submission" date="2019-08" db="EMBL/GenBank/DDBJ databases">
        <authorList>
            <person name="Kucharzyk K."/>
            <person name="Murdoch R.W."/>
            <person name="Higgins S."/>
            <person name="Loffler F."/>
        </authorList>
    </citation>
    <scope>NUCLEOTIDE SEQUENCE</scope>
</reference>
<dbReference type="Gene3D" id="3.40.630.30">
    <property type="match status" value="1"/>
</dbReference>